<dbReference type="HOGENOM" id="CLU_2006112_0_0_1"/>
<dbReference type="AlphaFoldDB" id="K1QLN6"/>
<name>K1QLN6_MAGGI</name>
<reference evidence="1" key="1">
    <citation type="journal article" date="2012" name="Nature">
        <title>The oyster genome reveals stress adaptation and complexity of shell formation.</title>
        <authorList>
            <person name="Zhang G."/>
            <person name="Fang X."/>
            <person name="Guo X."/>
            <person name="Li L."/>
            <person name="Luo R."/>
            <person name="Xu F."/>
            <person name="Yang P."/>
            <person name="Zhang L."/>
            <person name="Wang X."/>
            <person name="Qi H."/>
            <person name="Xiong Z."/>
            <person name="Que H."/>
            <person name="Xie Y."/>
            <person name="Holland P.W."/>
            <person name="Paps J."/>
            <person name="Zhu Y."/>
            <person name="Wu F."/>
            <person name="Chen Y."/>
            <person name="Wang J."/>
            <person name="Peng C."/>
            <person name="Meng J."/>
            <person name="Yang L."/>
            <person name="Liu J."/>
            <person name="Wen B."/>
            <person name="Zhang N."/>
            <person name="Huang Z."/>
            <person name="Zhu Q."/>
            <person name="Feng Y."/>
            <person name="Mount A."/>
            <person name="Hedgecock D."/>
            <person name="Xu Z."/>
            <person name="Liu Y."/>
            <person name="Domazet-Loso T."/>
            <person name="Du Y."/>
            <person name="Sun X."/>
            <person name="Zhang S."/>
            <person name="Liu B."/>
            <person name="Cheng P."/>
            <person name="Jiang X."/>
            <person name="Li J."/>
            <person name="Fan D."/>
            <person name="Wang W."/>
            <person name="Fu W."/>
            <person name="Wang T."/>
            <person name="Wang B."/>
            <person name="Zhang J."/>
            <person name="Peng Z."/>
            <person name="Li Y."/>
            <person name="Li N."/>
            <person name="Wang J."/>
            <person name="Chen M."/>
            <person name="He Y."/>
            <person name="Tan F."/>
            <person name="Song X."/>
            <person name="Zheng Q."/>
            <person name="Huang R."/>
            <person name="Yang H."/>
            <person name="Du X."/>
            <person name="Chen L."/>
            <person name="Yang M."/>
            <person name="Gaffney P.M."/>
            <person name="Wang S."/>
            <person name="Luo L."/>
            <person name="She Z."/>
            <person name="Ming Y."/>
            <person name="Huang W."/>
            <person name="Zhang S."/>
            <person name="Huang B."/>
            <person name="Zhang Y."/>
            <person name="Qu T."/>
            <person name="Ni P."/>
            <person name="Miao G."/>
            <person name="Wang J."/>
            <person name="Wang Q."/>
            <person name="Steinberg C.E."/>
            <person name="Wang H."/>
            <person name="Li N."/>
            <person name="Qian L."/>
            <person name="Zhang G."/>
            <person name="Li Y."/>
            <person name="Yang H."/>
            <person name="Liu X."/>
            <person name="Wang J."/>
            <person name="Yin Y."/>
            <person name="Wang J."/>
        </authorList>
    </citation>
    <scope>NUCLEOTIDE SEQUENCE [LARGE SCALE GENOMIC DNA]</scope>
    <source>
        <strain evidence="1">05x7-T-G4-1.051#20</strain>
    </source>
</reference>
<gene>
    <name evidence="1" type="ORF">CGI_10016391</name>
</gene>
<dbReference type="InParanoid" id="K1QLN6"/>
<evidence type="ECO:0000313" key="1">
    <source>
        <dbReference type="EMBL" id="EKC34803.1"/>
    </source>
</evidence>
<dbReference type="EMBL" id="JH817213">
    <property type="protein sequence ID" value="EKC34803.1"/>
    <property type="molecule type" value="Genomic_DNA"/>
</dbReference>
<sequence>MKPYCIITGGLANSVIDAERCIDKPWFNDICKSKYRDYRGALHNFNVCKSDVNRIVLCAKKKVYKKCSFHVNESIDEHIMQHVLVGILGILVTSRAPSPRMVPNVNRNVTRVLKRHVITFMAVQ</sequence>
<organism evidence="1">
    <name type="scientific">Magallana gigas</name>
    <name type="common">Pacific oyster</name>
    <name type="synonym">Crassostrea gigas</name>
    <dbReference type="NCBI Taxonomy" id="29159"/>
    <lineage>
        <taxon>Eukaryota</taxon>
        <taxon>Metazoa</taxon>
        <taxon>Spiralia</taxon>
        <taxon>Lophotrochozoa</taxon>
        <taxon>Mollusca</taxon>
        <taxon>Bivalvia</taxon>
        <taxon>Autobranchia</taxon>
        <taxon>Pteriomorphia</taxon>
        <taxon>Ostreida</taxon>
        <taxon>Ostreoidea</taxon>
        <taxon>Ostreidae</taxon>
        <taxon>Magallana</taxon>
    </lineage>
</organism>
<protein>
    <submittedName>
        <fullName evidence="1">Uncharacterized protein</fullName>
    </submittedName>
</protein>
<accession>K1QLN6</accession>
<proteinExistence type="predicted"/>